<evidence type="ECO:0000256" key="1">
    <source>
        <dbReference type="SAM" id="MobiDB-lite"/>
    </source>
</evidence>
<name>A0ABD5RMH6_9EURY</name>
<evidence type="ECO:0000313" key="2">
    <source>
        <dbReference type="EMBL" id="MFC5971395.1"/>
    </source>
</evidence>
<dbReference type="Proteomes" id="UP001596099">
    <property type="component" value="Unassembled WGS sequence"/>
</dbReference>
<gene>
    <name evidence="2" type="ORF">ACFPYI_08650</name>
</gene>
<feature type="compositionally biased region" description="Polar residues" evidence="1">
    <location>
        <begin position="74"/>
        <end position="84"/>
    </location>
</feature>
<accession>A0ABD5RMH6</accession>
<keyword evidence="3" id="KW-1185">Reference proteome</keyword>
<feature type="compositionally biased region" description="Basic and acidic residues" evidence="1">
    <location>
        <begin position="58"/>
        <end position="73"/>
    </location>
</feature>
<feature type="region of interest" description="Disordered" evidence="1">
    <location>
        <begin position="43"/>
        <end position="105"/>
    </location>
</feature>
<evidence type="ECO:0000313" key="3">
    <source>
        <dbReference type="Proteomes" id="UP001596099"/>
    </source>
</evidence>
<sequence>MSDDSEIEVRFQAAFDANGALEVTETSVETSLADFGAAVDYRERDTRRAKPAASEFGVDDRSKIDQRGDRGSEQSRLIAQTDATQRALDGTSARHPNLYEQPPSE</sequence>
<proteinExistence type="predicted"/>
<dbReference type="EMBL" id="JBHSQH010000001">
    <property type="protein sequence ID" value="MFC5971395.1"/>
    <property type="molecule type" value="Genomic_DNA"/>
</dbReference>
<protein>
    <submittedName>
        <fullName evidence="2">Uncharacterized protein</fullName>
    </submittedName>
</protein>
<reference evidence="2 3" key="1">
    <citation type="journal article" date="2019" name="Int. J. Syst. Evol. Microbiol.">
        <title>The Global Catalogue of Microorganisms (GCM) 10K type strain sequencing project: providing services to taxonomists for standard genome sequencing and annotation.</title>
        <authorList>
            <consortium name="The Broad Institute Genomics Platform"/>
            <consortium name="The Broad Institute Genome Sequencing Center for Infectious Disease"/>
            <person name="Wu L."/>
            <person name="Ma J."/>
        </authorList>
    </citation>
    <scope>NUCLEOTIDE SEQUENCE [LARGE SCALE GENOMIC DNA]</scope>
    <source>
        <strain evidence="2 3">CGMCC 1.12543</strain>
    </source>
</reference>
<organism evidence="2 3">
    <name type="scientific">Halomarina salina</name>
    <dbReference type="NCBI Taxonomy" id="1872699"/>
    <lineage>
        <taxon>Archaea</taxon>
        <taxon>Methanobacteriati</taxon>
        <taxon>Methanobacteriota</taxon>
        <taxon>Stenosarchaea group</taxon>
        <taxon>Halobacteria</taxon>
        <taxon>Halobacteriales</taxon>
        <taxon>Natronomonadaceae</taxon>
        <taxon>Halomarina</taxon>
    </lineage>
</organism>
<dbReference type="RefSeq" id="WP_247414292.1">
    <property type="nucleotide sequence ID" value="NZ_JALLGW010000001.1"/>
</dbReference>
<dbReference type="AlphaFoldDB" id="A0ABD5RMH6"/>
<comment type="caution">
    <text evidence="2">The sequence shown here is derived from an EMBL/GenBank/DDBJ whole genome shotgun (WGS) entry which is preliminary data.</text>
</comment>